<evidence type="ECO:0000313" key="5">
    <source>
        <dbReference type="EMBL" id="RKT69279.1"/>
    </source>
</evidence>
<reference evidence="5 6" key="1">
    <citation type="submission" date="2018-10" db="EMBL/GenBank/DDBJ databases">
        <title>Sequencing the genomes of 1000 actinobacteria strains.</title>
        <authorList>
            <person name="Klenk H.-P."/>
        </authorList>
    </citation>
    <scope>NUCLEOTIDE SEQUENCE [LARGE SCALE GENOMIC DNA]</scope>
    <source>
        <strain evidence="5 6">DSM 43911</strain>
    </source>
</reference>
<dbReference type="EMBL" id="RBXR01000001">
    <property type="protein sequence ID" value="RKT69279.1"/>
    <property type="molecule type" value="Genomic_DNA"/>
</dbReference>
<dbReference type="Proteomes" id="UP000272729">
    <property type="component" value="Unassembled WGS sequence"/>
</dbReference>
<dbReference type="Gene3D" id="1.10.357.10">
    <property type="entry name" value="Tetracycline Repressor, domain 2"/>
    <property type="match status" value="1"/>
</dbReference>
<dbReference type="Pfam" id="PF17933">
    <property type="entry name" value="TetR_C_25"/>
    <property type="match status" value="1"/>
</dbReference>
<evidence type="ECO:0000259" key="4">
    <source>
        <dbReference type="PROSITE" id="PS50977"/>
    </source>
</evidence>
<feature type="region of interest" description="Disordered" evidence="3">
    <location>
        <begin position="1"/>
        <end position="27"/>
    </location>
</feature>
<dbReference type="PANTHER" id="PTHR30055:SF146">
    <property type="entry name" value="HTH-TYPE TRANSCRIPTIONAL DUAL REGULATOR CECR"/>
    <property type="match status" value="1"/>
</dbReference>
<comment type="caution">
    <text evidence="5">The sequence shown here is derived from an EMBL/GenBank/DDBJ whole genome shotgun (WGS) entry which is preliminary data.</text>
</comment>
<dbReference type="InterPro" id="IPR041484">
    <property type="entry name" value="TetR_C_25"/>
</dbReference>
<dbReference type="GO" id="GO:0003700">
    <property type="term" value="F:DNA-binding transcription factor activity"/>
    <property type="evidence" value="ECO:0007669"/>
    <property type="project" value="TreeGrafter"/>
</dbReference>
<evidence type="ECO:0000256" key="2">
    <source>
        <dbReference type="PROSITE-ProRule" id="PRU00335"/>
    </source>
</evidence>
<evidence type="ECO:0000256" key="1">
    <source>
        <dbReference type="ARBA" id="ARBA00023125"/>
    </source>
</evidence>
<organism evidence="5 6">
    <name type="scientific">Saccharothrix variisporea</name>
    <dbReference type="NCBI Taxonomy" id="543527"/>
    <lineage>
        <taxon>Bacteria</taxon>
        <taxon>Bacillati</taxon>
        <taxon>Actinomycetota</taxon>
        <taxon>Actinomycetes</taxon>
        <taxon>Pseudonocardiales</taxon>
        <taxon>Pseudonocardiaceae</taxon>
        <taxon>Saccharothrix</taxon>
    </lineage>
</organism>
<dbReference type="InterPro" id="IPR050109">
    <property type="entry name" value="HTH-type_TetR-like_transc_reg"/>
</dbReference>
<dbReference type="Pfam" id="PF00440">
    <property type="entry name" value="TetR_N"/>
    <property type="match status" value="1"/>
</dbReference>
<evidence type="ECO:0000256" key="3">
    <source>
        <dbReference type="SAM" id="MobiDB-lite"/>
    </source>
</evidence>
<keyword evidence="1 2" id="KW-0238">DNA-binding</keyword>
<feature type="DNA-binding region" description="H-T-H motif" evidence="2">
    <location>
        <begin position="66"/>
        <end position="85"/>
    </location>
</feature>
<dbReference type="PROSITE" id="PS50977">
    <property type="entry name" value="HTH_TETR_2"/>
    <property type="match status" value="1"/>
</dbReference>
<dbReference type="PANTHER" id="PTHR30055">
    <property type="entry name" value="HTH-TYPE TRANSCRIPTIONAL REGULATOR RUTR"/>
    <property type="match status" value="1"/>
</dbReference>
<accession>A0A495X6V8</accession>
<proteinExistence type="predicted"/>
<protein>
    <submittedName>
        <fullName evidence="5">TetR family transcriptional regulator</fullName>
    </submittedName>
</protein>
<dbReference type="SUPFAM" id="SSF46689">
    <property type="entry name" value="Homeodomain-like"/>
    <property type="match status" value="1"/>
</dbReference>
<dbReference type="AlphaFoldDB" id="A0A495X6V8"/>
<dbReference type="InterPro" id="IPR001647">
    <property type="entry name" value="HTH_TetR"/>
</dbReference>
<name>A0A495X6V8_9PSEU</name>
<keyword evidence="6" id="KW-1185">Reference proteome</keyword>
<sequence>MNPAAGMREARSGGSAQRNHQGRPRGLDATEHLFNDLNMRSDLTARARIRDAALARFGTDGIGGTSVRSVAADAGVSPALVVHHFGSKEGLRQACDEYVLDAIRSGGSTDADALGEVLRAATPVRRYLARALLDGSDAATALFGEIVARTEQWLAEGEAQGWVRPSADARARAVTYVSWLLAPLVLGDQVGRLLGGDPAETAVAVCGARAGLEMLTGGLFTDDRWLTAFTAIEREGR</sequence>
<dbReference type="InterPro" id="IPR009057">
    <property type="entry name" value="Homeodomain-like_sf"/>
</dbReference>
<evidence type="ECO:0000313" key="6">
    <source>
        <dbReference type="Proteomes" id="UP000272729"/>
    </source>
</evidence>
<feature type="domain" description="HTH tetR-type" evidence="4">
    <location>
        <begin position="43"/>
        <end position="103"/>
    </location>
</feature>
<gene>
    <name evidence="5" type="ORF">DFJ66_2483</name>
</gene>
<dbReference type="GO" id="GO:0000976">
    <property type="term" value="F:transcription cis-regulatory region binding"/>
    <property type="evidence" value="ECO:0007669"/>
    <property type="project" value="TreeGrafter"/>
</dbReference>